<protein>
    <recommendedName>
        <fullName evidence="3">Fe2OG dioxygenase domain-containing protein</fullName>
    </recommendedName>
</protein>
<proteinExistence type="predicted"/>
<dbReference type="Proteomes" id="UP001055712">
    <property type="component" value="Unassembled WGS sequence"/>
</dbReference>
<reference evidence="1" key="2">
    <citation type="submission" date="2020-11" db="EMBL/GenBank/DDBJ databases">
        <authorList>
            <person name="Cecchin M."/>
            <person name="Marcolungo L."/>
            <person name="Rossato M."/>
            <person name="Girolomoni L."/>
            <person name="Cosentino E."/>
            <person name="Cuine S."/>
            <person name="Li-Beisson Y."/>
            <person name="Delledonne M."/>
            <person name="Ballottari M."/>
        </authorList>
    </citation>
    <scope>NUCLEOTIDE SEQUENCE</scope>
    <source>
        <strain evidence="1">211/11P</strain>
        <tissue evidence="1">Whole cell</tissue>
    </source>
</reference>
<dbReference type="OrthoDB" id="438224at2759"/>
<name>A0A9D4TGS7_CHLVU</name>
<organism evidence="1 2">
    <name type="scientific">Chlorella vulgaris</name>
    <name type="common">Green alga</name>
    <dbReference type="NCBI Taxonomy" id="3077"/>
    <lineage>
        <taxon>Eukaryota</taxon>
        <taxon>Viridiplantae</taxon>
        <taxon>Chlorophyta</taxon>
        <taxon>core chlorophytes</taxon>
        <taxon>Trebouxiophyceae</taxon>
        <taxon>Chlorellales</taxon>
        <taxon>Chlorellaceae</taxon>
        <taxon>Chlorella clade</taxon>
        <taxon>Chlorella</taxon>
    </lineage>
</organism>
<dbReference type="Gene3D" id="2.60.120.330">
    <property type="entry name" value="B-lactam Antibiotic, Isopenicillin N Synthase, Chain"/>
    <property type="match status" value="1"/>
</dbReference>
<reference evidence="1" key="1">
    <citation type="journal article" date="2019" name="Plant J.">
        <title>Chlorella vulgaris genome assembly and annotation reveals the molecular basis for metabolic acclimation to high light conditions.</title>
        <authorList>
            <person name="Cecchin M."/>
            <person name="Marcolungo L."/>
            <person name="Rossato M."/>
            <person name="Girolomoni L."/>
            <person name="Cosentino E."/>
            <person name="Cuine S."/>
            <person name="Li-Beisson Y."/>
            <person name="Delledonne M."/>
            <person name="Ballottari M."/>
        </authorList>
    </citation>
    <scope>NUCLEOTIDE SEQUENCE</scope>
    <source>
        <strain evidence="1">211/11P</strain>
    </source>
</reference>
<evidence type="ECO:0008006" key="3">
    <source>
        <dbReference type="Google" id="ProtNLM"/>
    </source>
</evidence>
<dbReference type="AlphaFoldDB" id="A0A9D4TGS7"/>
<gene>
    <name evidence="1" type="ORF">D9Q98_008478</name>
</gene>
<dbReference type="PANTHER" id="PTHR48420">
    <property type="entry name" value="NON-HAEM DIOXYGENASE N-TERMINAL DOMAIN-CONTAINING PROTEIN"/>
    <property type="match status" value="1"/>
</dbReference>
<dbReference type="EMBL" id="SIDB01000012">
    <property type="protein sequence ID" value="KAI3425100.1"/>
    <property type="molecule type" value="Genomic_DNA"/>
</dbReference>
<dbReference type="InterPro" id="IPR027443">
    <property type="entry name" value="IPNS-like_sf"/>
</dbReference>
<comment type="caution">
    <text evidence="1">The sequence shown here is derived from an EMBL/GenBank/DDBJ whole genome shotgun (WGS) entry which is preliminary data.</text>
</comment>
<keyword evidence="2" id="KW-1185">Reference proteome</keyword>
<evidence type="ECO:0000313" key="2">
    <source>
        <dbReference type="Proteomes" id="UP001055712"/>
    </source>
</evidence>
<sequence>MVVDIPYSALVDPAADISAQLEEAYGPAGLGILTVSGVTRFPELRRKLLPLAARVAALPAAARAQLEDPTSHFNIGWSCGRETLEGGQPDTRKGSFYANPLHDDPVPGHSDLQRRYPAYCAPNLWPHDDLPQLEGAVKALGQLIMEVGLLLARHCDMYCSTRGGYPPRLHDILQQSPCPKARLLHYFAPVSETSGSGRAPSQQWCGWHTDHGSLTGLCSALYLDAAGQPTACPDPQAGLHVRDRSGKVTQVAIPADSIGFQIGEAMQIQSGGLLRGTPHCVVAPRQDLSAGISRNTFAVFMQPRWDCPVDLPAGARPEDVGIGQWRPGLDFGSFSTLTFESYYK</sequence>
<dbReference type="SUPFAM" id="SSF51197">
    <property type="entry name" value="Clavaminate synthase-like"/>
    <property type="match status" value="1"/>
</dbReference>
<dbReference type="PANTHER" id="PTHR48420:SF1">
    <property type="entry name" value="NON-HAEM DIOXYGENASE N-TERMINAL DOMAIN-CONTAINING PROTEIN"/>
    <property type="match status" value="1"/>
</dbReference>
<evidence type="ECO:0000313" key="1">
    <source>
        <dbReference type="EMBL" id="KAI3425100.1"/>
    </source>
</evidence>
<accession>A0A9D4TGS7</accession>